<dbReference type="Proteomes" id="UP000002033">
    <property type="component" value="Chromosome"/>
</dbReference>
<dbReference type="PANTHER" id="PTHR40590">
    <property type="entry name" value="CYTOPLASMIC PROTEIN-RELATED"/>
    <property type="match status" value="1"/>
</dbReference>
<dbReference type="RefSeq" id="WP_013217177.1">
    <property type="nucleotide sequence ID" value="NC_014313.1"/>
</dbReference>
<reference evidence="3" key="1">
    <citation type="journal article" date="2011" name="J. Bacteriol.">
        <title>Genome sequences of eight morphologically diverse alphaproteobacteria.</title>
        <authorList>
            <consortium name="US DOE Joint Genome Institute"/>
            <person name="Brown P.J."/>
            <person name="Kysela D.T."/>
            <person name="Buechlein A."/>
            <person name="Hemmerich C."/>
            <person name="Brun Y.V."/>
        </authorList>
    </citation>
    <scope>NUCLEOTIDE SEQUENCE [LARGE SCALE GENOMIC DNA]</scope>
    <source>
        <strain evidence="3">ATCC 51888 / DSM 1869 / NCIB 11706 / TK 0415</strain>
    </source>
</reference>
<dbReference type="Pfam" id="PF01963">
    <property type="entry name" value="TraB_PrgY_gumN"/>
    <property type="match status" value="1"/>
</dbReference>
<dbReference type="STRING" id="582899.Hden_3224"/>
<dbReference type="eggNOG" id="COG3735">
    <property type="taxonomic scope" value="Bacteria"/>
</dbReference>
<dbReference type="KEGG" id="hdn:Hden_3224"/>
<accession>D8JWR0</accession>
<dbReference type="EMBL" id="CP002083">
    <property type="protein sequence ID" value="ADJ25018.1"/>
    <property type="molecule type" value="Genomic_DNA"/>
</dbReference>
<sequence precursor="true">MTTHVRTFLFFCFALLIAASATARADDVPVPCRGTDMLAELQTRSPDAYKTVIEESRQTSNTEAVLWKIEKSGVAPSYLLGTMHLSDPRISRLSARQQDFIAHSKSVALEVADLSEKAVGEAMAKAGHLLLYTDGHTLNAQLTDDEFKVVQRLVKEAGMPEEASGLVKPWLVSMLLATSDCERKQVVAGAKVLDLQVAEEAKKHGLTVKGLETIEQQLESLASIADDQQVAMLKVGIKYADRTDDLMESIVQMYLRREIGAAMPFQLALAAESGVPASAFDDFKKGLLSDRNVRMRDAAEPLLQDGSAFIAVGALHLVGPTGLVALLRERGYTVTAVE</sequence>
<dbReference type="OrthoDB" id="9806326at2"/>
<evidence type="ECO:0000256" key="1">
    <source>
        <dbReference type="SAM" id="SignalP"/>
    </source>
</evidence>
<proteinExistence type="predicted"/>
<dbReference type="HOGENOM" id="CLU_057525_1_0_5"/>
<dbReference type="InterPro" id="IPR047111">
    <property type="entry name" value="YbaP-like"/>
</dbReference>
<dbReference type="PANTHER" id="PTHR40590:SF1">
    <property type="entry name" value="CYTOPLASMIC PROTEIN"/>
    <property type="match status" value="1"/>
</dbReference>
<dbReference type="CDD" id="cd14789">
    <property type="entry name" value="Tiki"/>
    <property type="match status" value="1"/>
</dbReference>
<protein>
    <submittedName>
        <fullName evidence="2">GumN family protein</fullName>
    </submittedName>
</protein>
<feature type="chain" id="PRO_5003116466" evidence="1">
    <location>
        <begin position="26"/>
        <end position="338"/>
    </location>
</feature>
<keyword evidence="3" id="KW-1185">Reference proteome</keyword>
<dbReference type="InterPro" id="IPR002816">
    <property type="entry name" value="TraB/PrgY/GumN_fam"/>
</dbReference>
<keyword evidence="1" id="KW-0732">Signal</keyword>
<evidence type="ECO:0000313" key="2">
    <source>
        <dbReference type="EMBL" id="ADJ25018.1"/>
    </source>
</evidence>
<gene>
    <name evidence="2" type="ordered locus">Hden_3224</name>
</gene>
<name>D8JWR0_HYPDA</name>
<dbReference type="AlphaFoldDB" id="D8JWR0"/>
<organism evidence="2 3">
    <name type="scientific">Hyphomicrobium denitrificans (strain ATCC 51888 / DSM 1869 / NCIMB 11706 / TK 0415)</name>
    <dbReference type="NCBI Taxonomy" id="582899"/>
    <lineage>
        <taxon>Bacteria</taxon>
        <taxon>Pseudomonadati</taxon>
        <taxon>Pseudomonadota</taxon>
        <taxon>Alphaproteobacteria</taxon>
        <taxon>Hyphomicrobiales</taxon>
        <taxon>Hyphomicrobiaceae</taxon>
        <taxon>Hyphomicrobium</taxon>
    </lineage>
</organism>
<evidence type="ECO:0000313" key="3">
    <source>
        <dbReference type="Proteomes" id="UP000002033"/>
    </source>
</evidence>
<feature type="signal peptide" evidence="1">
    <location>
        <begin position="1"/>
        <end position="25"/>
    </location>
</feature>